<dbReference type="GO" id="GO:0005524">
    <property type="term" value="F:ATP binding"/>
    <property type="evidence" value="ECO:0007669"/>
    <property type="project" value="UniProtKB-KW"/>
</dbReference>
<proteinExistence type="predicted"/>
<dbReference type="GO" id="GO:0016887">
    <property type="term" value="F:ATP hydrolysis activity"/>
    <property type="evidence" value="ECO:0007669"/>
    <property type="project" value="InterPro"/>
</dbReference>
<dbReference type="SMART" id="SM00382">
    <property type="entry name" value="AAA"/>
    <property type="match status" value="1"/>
</dbReference>
<dbReference type="InterPro" id="IPR003593">
    <property type="entry name" value="AAA+_ATPase"/>
</dbReference>
<dbReference type="InterPro" id="IPR036640">
    <property type="entry name" value="ABC1_TM_sf"/>
</dbReference>
<organism evidence="12 13">
    <name type="scientific">Candidatus Merdicola faecigallinarum</name>
    <dbReference type="NCBI Taxonomy" id="2840862"/>
    <lineage>
        <taxon>Bacteria</taxon>
        <taxon>Bacillati</taxon>
        <taxon>Bacillota</taxon>
        <taxon>Clostridia</taxon>
        <taxon>Candidatus Merdicola</taxon>
    </lineage>
</organism>
<name>A0A9D1LZW4_9FIRM</name>
<dbReference type="Pfam" id="PF00005">
    <property type="entry name" value="ABC_tran"/>
    <property type="match status" value="1"/>
</dbReference>
<feature type="domain" description="ABC transporter" evidence="10">
    <location>
        <begin position="336"/>
        <end position="571"/>
    </location>
</feature>
<dbReference type="PROSITE" id="PS50929">
    <property type="entry name" value="ABC_TM1F"/>
    <property type="match status" value="1"/>
</dbReference>
<dbReference type="EMBL" id="DVNH01000004">
    <property type="protein sequence ID" value="HIU51076.1"/>
    <property type="molecule type" value="Genomic_DNA"/>
</dbReference>
<dbReference type="PANTHER" id="PTHR43394">
    <property type="entry name" value="ATP-DEPENDENT PERMEASE MDL1, MITOCHONDRIAL"/>
    <property type="match status" value="1"/>
</dbReference>
<keyword evidence="6 12" id="KW-0067">ATP-binding</keyword>
<keyword evidence="8 9" id="KW-0472">Membrane</keyword>
<dbReference type="FunFam" id="3.40.50.300:FF:000221">
    <property type="entry name" value="Multidrug ABC transporter ATP-binding protein"/>
    <property type="match status" value="1"/>
</dbReference>
<dbReference type="GO" id="GO:0015421">
    <property type="term" value="F:ABC-type oligopeptide transporter activity"/>
    <property type="evidence" value="ECO:0007669"/>
    <property type="project" value="TreeGrafter"/>
</dbReference>
<dbReference type="SUPFAM" id="SSF52540">
    <property type="entry name" value="P-loop containing nucleoside triphosphate hydrolases"/>
    <property type="match status" value="1"/>
</dbReference>
<feature type="transmembrane region" description="Helical" evidence="9">
    <location>
        <begin position="128"/>
        <end position="150"/>
    </location>
</feature>
<evidence type="ECO:0000256" key="2">
    <source>
        <dbReference type="ARBA" id="ARBA00022448"/>
    </source>
</evidence>
<dbReference type="PANTHER" id="PTHR43394:SF1">
    <property type="entry name" value="ATP-BINDING CASSETTE SUB-FAMILY B MEMBER 10, MITOCHONDRIAL"/>
    <property type="match status" value="1"/>
</dbReference>
<dbReference type="SUPFAM" id="SSF90123">
    <property type="entry name" value="ABC transporter transmembrane region"/>
    <property type="match status" value="1"/>
</dbReference>
<evidence type="ECO:0000256" key="5">
    <source>
        <dbReference type="ARBA" id="ARBA00022741"/>
    </source>
</evidence>
<evidence type="ECO:0000313" key="12">
    <source>
        <dbReference type="EMBL" id="HIU51076.1"/>
    </source>
</evidence>
<evidence type="ECO:0000256" key="1">
    <source>
        <dbReference type="ARBA" id="ARBA00004651"/>
    </source>
</evidence>
<gene>
    <name evidence="12" type="ORF">IAB70_00360</name>
</gene>
<dbReference type="Gene3D" id="3.40.50.300">
    <property type="entry name" value="P-loop containing nucleotide triphosphate hydrolases"/>
    <property type="match status" value="1"/>
</dbReference>
<evidence type="ECO:0000256" key="4">
    <source>
        <dbReference type="ARBA" id="ARBA00022692"/>
    </source>
</evidence>
<protein>
    <submittedName>
        <fullName evidence="12">ABC transporter ATP-binding protein</fullName>
    </submittedName>
</protein>
<dbReference type="InterPro" id="IPR017871">
    <property type="entry name" value="ABC_transporter-like_CS"/>
</dbReference>
<dbReference type="PROSITE" id="PS00211">
    <property type="entry name" value="ABC_TRANSPORTER_1"/>
    <property type="match status" value="1"/>
</dbReference>
<keyword evidence="7 9" id="KW-1133">Transmembrane helix</keyword>
<evidence type="ECO:0000256" key="8">
    <source>
        <dbReference type="ARBA" id="ARBA00023136"/>
    </source>
</evidence>
<reference evidence="12" key="1">
    <citation type="submission" date="2020-10" db="EMBL/GenBank/DDBJ databases">
        <authorList>
            <person name="Gilroy R."/>
        </authorList>
    </citation>
    <scope>NUCLEOTIDE SEQUENCE</scope>
    <source>
        <strain evidence="12">CHK195-15760</strain>
    </source>
</reference>
<feature type="transmembrane region" description="Helical" evidence="9">
    <location>
        <begin position="53"/>
        <end position="71"/>
    </location>
</feature>
<keyword evidence="4 9" id="KW-0812">Transmembrane</keyword>
<dbReference type="Gene3D" id="1.20.1560.10">
    <property type="entry name" value="ABC transporter type 1, transmembrane domain"/>
    <property type="match status" value="1"/>
</dbReference>
<evidence type="ECO:0000259" key="11">
    <source>
        <dbReference type="PROSITE" id="PS50929"/>
    </source>
</evidence>
<evidence type="ECO:0000256" key="3">
    <source>
        <dbReference type="ARBA" id="ARBA00022475"/>
    </source>
</evidence>
<evidence type="ECO:0000259" key="10">
    <source>
        <dbReference type="PROSITE" id="PS50893"/>
    </source>
</evidence>
<feature type="domain" description="ABC transmembrane type-1" evidence="11">
    <location>
        <begin position="18"/>
        <end position="301"/>
    </location>
</feature>
<keyword evidence="5" id="KW-0547">Nucleotide-binding</keyword>
<evidence type="ECO:0000256" key="7">
    <source>
        <dbReference type="ARBA" id="ARBA00022989"/>
    </source>
</evidence>
<dbReference type="InterPro" id="IPR003439">
    <property type="entry name" value="ABC_transporter-like_ATP-bd"/>
</dbReference>
<feature type="transmembrane region" description="Helical" evidence="9">
    <location>
        <begin position="237"/>
        <end position="260"/>
    </location>
</feature>
<dbReference type="InterPro" id="IPR011527">
    <property type="entry name" value="ABC1_TM_dom"/>
</dbReference>
<dbReference type="InterPro" id="IPR027417">
    <property type="entry name" value="P-loop_NTPase"/>
</dbReference>
<feature type="transmembrane region" description="Helical" evidence="9">
    <location>
        <begin position="280"/>
        <end position="299"/>
    </location>
</feature>
<reference evidence="12" key="2">
    <citation type="journal article" date="2021" name="PeerJ">
        <title>Extensive microbial diversity within the chicken gut microbiome revealed by metagenomics and culture.</title>
        <authorList>
            <person name="Gilroy R."/>
            <person name="Ravi A."/>
            <person name="Getino M."/>
            <person name="Pursley I."/>
            <person name="Horton D.L."/>
            <person name="Alikhan N.F."/>
            <person name="Baker D."/>
            <person name="Gharbi K."/>
            <person name="Hall N."/>
            <person name="Watson M."/>
            <person name="Adriaenssens E.M."/>
            <person name="Foster-Nyarko E."/>
            <person name="Jarju S."/>
            <person name="Secka A."/>
            <person name="Antonio M."/>
            <person name="Oren A."/>
            <person name="Chaudhuri R.R."/>
            <person name="La Ragione R."/>
            <person name="Hildebrand F."/>
            <person name="Pallen M.J."/>
        </authorList>
    </citation>
    <scope>NUCLEOTIDE SEQUENCE</scope>
    <source>
        <strain evidence="12">CHK195-15760</strain>
    </source>
</reference>
<dbReference type="Pfam" id="PF00664">
    <property type="entry name" value="ABC_membrane"/>
    <property type="match status" value="1"/>
</dbReference>
<feature type="transmembrane region" description="Helical" evidence="9">
    <location>
        <begin position="12"/>
        <end position="33"/>
    </location>
</feature>
<dbReference type="AlphaFoldDB" id="A0A9D1LZW4"/>
<evidence type="ECO:0000256" key="6">
    <source>
        <dbReference type="ARBA" id="ARBA00022840"/>
    </source>
</evidence>
<dbReference type="GO" id="GO:0005886">
    <property type="term" value="C:plasma membrane"/>
    <property type="evidence" value="ECO:0007669"/>
    <property type="project" value="UniProtKB-SubCell"/>
</dbReference>
<evidence type="ECO:0000313" key="13">
    <source>
        <dbReference type="Proteomes" id="UP000824093"/>
    </source>
</evidence>
<feature type="transmembrane region" description="Helical" evidence="9">
    <location>
        <begin position="156"/>
        <end position="176"/>
    </location>
</feature>
<evidence type="ECO:0000256" key="9">
    <source>
        <dbReference type="SAM" id="Phobius"/>
    </source>
</evidence>
<dbReference type="Proteomes" id="UP000824093">
    <property type="component" value="Unassembled WGS sequence"/>
</dbReference>
<comment type="caution">
    <text evidence="12">The sequence shown here is derived from an EMBL/GenBank/DDBJ whole genome shotgun (WGS) entry which is preliminary data.</text>
</comment>
<dbReference type="PROSITE" id="PS50893">
    <property type="entry name" value="ABC_TRANSPORTER_2"/>
    <property type="match status" value="1"/>
</dbReference>
<keyword evidence="3" id="KW-1003">Cell membrane</keyword>
<accession>A0A9D1LZW4</accession>
<dbReference type="InterPro" id="IPR039421">
    <property type="entry name" value="Type_1_exporter"/>
</dbReference>
<sequence>MKDTLINSIKKYKWQIMIAILLIWLNMYLLTYPPKIIGEIIDLLYDINQNKEVIFKSILSLLGICILMLFVRTGWKYYVCYANRGMEKELKNQLFDRFLKIKLSKLQNIKNGQLMAYFVKDINEIRAFFFRLLSFGTRIIATCVIAIYTMATGVDVKLTLITLIPILVTSCLIIKIKQYVEESYKRAQNTFTEMSEYVQESTDSIRTTKAYACEESQINAFIKRNKKLRSNNNKVDLYSTLLKTCINIGFGLCYGISILYGSQLVLNGQITVGDFVAFNGYIGLFVGPISWIPSLISYFKRAQIDYQRIDAVFALETEKITVENIKSDENELKGNIEIKNLTFHYPKYIEPALEDINISIKQGETLGIIGTLGAGKTTLMNLLLKLYNVERGKIFIDEKDINDISLETLRNNICYITQDNFLFSTTIKNNINLFRDEYEDKQIEESTKYAMIYDEIKQMPDSIHTVIGERGVDLSGGQKQRVVISRAFLQKSNIIIFDDTFSALDNRTEQSLLKNIKELTNNKTCIIISNRISDIKESDHIIVMESGKIVEEGNNDSLMEKQGLYYQFYKQQAKQEINQILD</sequence>
<keyword evidence="2" id="KW-0813">Transport</keyword>
<comment type="subcellular location">
    <subcellularLocation>
        <location evidence="1">Cell membrane</location>
        <topology evidence="1">Multi-pass membrane protein</topology>
    </subcellularLocation>
</comment>